<evidence type="ECO:0008006" key="3">
    <source>
        <dbReference type="Google" id="ProtNLM"/>
    </source>
</evidence>
<dbReference type="EMBL" id="KN847040">
    <property type="protein sequence ID" value="KIW34200.1"/>
    <property type="molecule type" value="Genomic_DNA"/>
</dbReference>
<dbReference type="VEuPathDB" id="FungiDB:PV07_00993"/>
<dbReference type="OrthoDB" id="3650366at2759"/>
<dbReference type="HOGENOM" id="CLU_033907_2_0_1"/>
<accession>A0A0D2CWE1</accession>
<dbReference type="AlphaFoldDB" id="A0A0D2CWE1"/>
<dbReference type="InterPro" id="IPR027417">
    <property type="entry name" value="P-loop_NTPase"/>
</dbReference>
<evidence type="ECO:0000313" key="2">
    <source>
        <dbReference type="Proteomes" id="UP000054466"/>
    </source>
</evidence>
<evidence type="ECO:0000313" key="1">
    <source>
        <dbReference type="EMBL" id="KIW34200.1"/>
    </source>
</evidence>
<gene>
    <name evidence="1" type="ORF">PV07_00993</name>
</gene>
<reference evidence="1 2" key="1">
    <citation type="submission" date="2015-01" db="EMBL/GenBank/DDBJ databases">
        <title>The Genome Sequence of Cladophialophora immunda CBS83496.</title>
        <authorList>
            <consortium name="The Broad Institute Genomics Platform"/>
            <person name="Cuomo C."/>
            <person name="de Hoog S."/>
            <person name="Gorbushina A."/>
            <person name="Stielow B."/>
            <person name="Teixiera M."/>
            <person name="Abouelleil A."/>
            <person name="Chapman S.B."/>
            <person name="Priest M."/>
            <person name="Young S.K."/>
            <person name="Wortman J."/>
            <person name="Nusbaum C."/>
            <person name="Birren B."/>
        </authorList>
    </citation>
    <scope>NUCLEOTIDE SEQUENCE [LARGE SCALE GENOMIC DNA]</scope>
    <source>
        <strain evidence="1 2">CBS 83496</strain>
    </source>
</reference>
<dbReference type="PANTHER" id="PTHR48312:SF1">
    <property type="entry name" value="SULFOTRANSFERASE"/>
    <property type="match status" value="1"/>
</dbReference>
<dbReference type="GeneID" id="27340187"/>
<dbReference type="STRING" id="569365.A0A0D2CWE1"/>
<dbReference type="SUPFAM" id="SSF52540">
    <property type="entry name" value="P-loop containing nucleoside triphosphate hydrolases"/>
    <property type="match status" value="1"/>
</dbReference>
<dbReference type="PANTHER" id="PTHR48312">
    <property type="match status" value="1"/>
</dbReference>
<proteinExistence type="predicted"/>
<keyword evidence="2" id="KW-1185">Reference proteome</keyword>
<protein>
    <recommendedName>
        <fullName evidence="3">Sulfotransferase domain-containing protein</fullName>
    </recommendedName>
</protein>
<dbReference type="RefSeq" id="XP_016254416.1">
    <property type="nucleotide sequence ID" value="XM_016387488.1"/>
</dbReference>
<sequence length="354" mass="40835">MDVTPTRVFLLTHPRTASNLVTRILNLDNQPALCGPGTDAQKSNNNGYFFLPTVSRRLELADRRSEDWAEEERADISRCLEACTARLVQHAESAEAEGKGVYVKEHLIWMLSPAAEDLAKGTDLTRDRDCNIVQRKAAREEGEGDTEEREAQNQTVLPDAFLRTWTPTFLIRHPALVFPSLYRTCVDLEGPEQARKNADGSFRIEMTWRWSRNLWEWFRRQGNDESTSQWVFGDDKLSGSSWPIILDADDVILQPDVIKRYCQIVRLDPDRCQFEWESATAEEQQSLHAVERRMKSSLLSSTGLIKGKTAVGLDLEREAQEWKDEFGEEEARKLLSWVKDAMPDYEFLRERRLR</sequence>
<dbReference type="Proteomes" id="UP000054466">
    <property type="component" value="Unassembled WGS sequence"/>
</dbReference>
<organism evidence="1 2">
    <name type="scientific">Cladophialophora immunda</name>
    <dbReference type="NCBI Taxonomy" id="569365"/>
    <lineage>
        <taxon>Eukaryota</taxon>
        <taxon>Fungi</taxon>
        <taxon>Dikarya</taxon>
        <taxon>Ascomycota</taxon>
        <taxon>Pezizomycotina</taxon>
        <taxon>Eurotiomycetes</taxon>
        <taxon>Chaetothyriomycetidae</taxon>
        <taxon>Chaetothyriales</taxon>
        <taxon>Herpotrichiellaceae</taxon>
        <taxon>Cladophialophora</taxon>
    </lineage>
</organism>
<name>A0A0D2CWE1_9EURO</name>